<reference evidence="2" key="1">
    <citation type="submission" date="2015-09" db="EMBL/GenBank/DDBJ databases">
        <title>De novo assembly of Pectinophora gossypiella (Pink Bollworm) gut transcriptome.</title>
        <authorList>
            <person name="Tassone E.E."/>
        </authorList>
    </citation>
    <scope>NUCLEOTIDE SEQUENCE</scope>
</reference>
<protein>
    <submittedName>
        <fullName evidence="2">Uncharacterized protein</fullName>
    </submittedName>
</protein>
<evidence type="ECO:0000313" key="2">
    <source>
        <dbReference type="EMBL" id="JAT89720.1"/>
    </source>
</evidence>
<name>A0A1E1WRT1_PECGO</name>
<feature type="region of interest" description="Disordered" evidence="1">
    <location>
        <begin position="78"/>
        <end position="112"/>
    </location>
</feature>
<evidence type="ECO:0000256" key="1">
    <source>
        <dbReference type="SAM" id="MobiDB-lite"/>
    </source>
</evidence>
<sequence length="206" mass="22496">EGGAVGDAQEPPNEPMNLLITGVTSQAFNENSDDDVIEVVRDEAPIEILSDGEELEMERQNHHQQSVIQNFHFTSFPPIDVGKEKNDLGDVEDPLKNDSPLSNDNNVPEKEPTLTSVAVPVIALPPPPSEAIPQTDEIPQEVNNGINDAIENTCGDQPKVDKANTIVDTVEQQLEVLFTDDKQEKEKDNAKSAVPTENNVSDNIEP</sequence>
<feature type="compositionally biased region" description="Basic and acidic residues" evidence="1">
    <location>
        <begin position="81"/>
        <end position="96"/>
    </location>
</feature>
<proteinExistence type="predicted"/>
<dbReference type="OrthoDB" id="7437230at2759"/>
<feature type="non-terminal residue" evidence="2">
    <location>
        <position position="1"/>
    </location>
</feature>
<dbReference type="EMBL" id="GDQN01001334">
    <property type="protein sequence ID" value="JAT89720.1"/>
    <property type="molecule type" value="Transcribed_RNA"/>
</dbReference>
<gene>
    <name evidence="2" type="ORF">g.19684</name>
</gene>
<feature type="compositionally biased region" description="Polar residues" evidence="1">
    <location>
        <begin position="195"/>
        <end position="206"/>
    </location>
</feature>
<feature type="compositionally biased region" description="Basic and acidic residues" evidence="1">
    <location>
        <begin position="179"/>
        <end position="190"/>
    </location>
</feature>
<organism evidence="2">
    <name type="scientific">Pectinophora gossypiella</name>
    <name type="common">Cotton pink bollworm</name>
    <name type="synonym">Depressaria gossypiella</name>
    <dbReference type="NCBI Taxonomy" id="13191"/>
    <lineage>
        <taxon>Eukaryota</taxon>
        <taxon>Metazoa</taxon>
        <taxon>Ecdysozoa</taxon>
        <taxon>Arthropoda</taxon>
        <taxon>Hexapoda</taxon>
        <taxon>Insecta</taxon>
        <taxon>Pterygota</taxon>
        <taxon>Neoptera</taxon>
        <taxon>Endopterygota</taxon>
        <taxon>Lepidoptera</taxon>
        <taxon>Glossata</taxon>
        <taxon>Ditrysia</taxon>
        <taxon>Gelechioidea</taxon>
        <taxon>Gelechiidae</taxon>
        <taxon>Apatetrinae</taxon>
        <taxon>Pectinophora</taxon>
    </lineage>
</organism>
<dbReference type="AlphaFoldDB" id="A0A1E1WRT1"/>
<feature type="region of interest" description="Disordered" evidence="1">
    <location>
        <begin position="179"/>
        <end position="206"/>
    </location>
</feature>
<accession>A0A1E1WRT1</accession>